<dbReference type="EMBL" id="ML120402">
    <property type="protein sequence ID" value="RPA97674.1"/>
    <property type="molecule type" value="Genomic_DNA"/>
</dbReference>
<evidence type="ECO:0000313" key="2">
    <source>
        <dbReference type="EMBL" id="RPA97674.1"/>
    </source>
</evidence>
<dbReference type="Proteomes" id="UP000276215">
    <property type="component" value="Unassembled WGS sequence"/>
</dbReference>
<gene>
    <name evidence="2" type="ORF">L873DRAFT_1790827</name>
</gene>
<protein>
    <submittedName>
        <fullName evidence="2">Uncharacterized protein</fullName>
    </submittedName>
</protein>
<accession>A0A3N4JVD5</accession>
<organism evidence="2 3">
    <name type="scientific">Choiromyces venosus 120613-1</name>
    <dbReference type="NCBI Taxonomy" id="1336337"/>
    <lineage>
        <taxon>Eukaryota</taxon>
        <taxon>Fungi</taxon>
        <taxon>Dikarya</taxon>
        <taxon>Ascomycota</taxon>
        <taxon>Pezizomycotina</taxon>
        <taxon>Pezizomycetes</taxon>
        <taxon>Pezizales</taxon>
        <taxon>Tuberaceae</taxon>
        <taxon>Choiromyces</taxon>
    </lineage>
</organism>
<feature type="compositionally biased region" description="Basic and acidic residues" evidence="1">
    <location>
        <begin position="181"/>
        <end position="205"/>
    </location>
</feature>
<proteinExistence type="predicted"/>
<evidence type="ECO:0000313" key="3">
    <source>
        <dbReference type="Proteomes" id="UP000276215"/>
    </source>
</evidence>
<feature type="region of interest" description="Disordered" evidence="1">
    <location>
        <begin position="178"/>
        <end position="215"/>
    </location>
</feature>
<reference evidence="2 3" key="1">
    <citation type="journal article" date="2018" name="Nat. Ecol. Evol.">
        <title>Pezizomycetes genomes reveal the molecular basis of ectomycorrhizal truffle lifestyle.</title>
        <authorList>
            <person name="Murat C."/>
            <person name="Payen T."/>
            <person name="Noel B."/>
            <person name="Kuo A."/>
            <person name="Morin E."/>
            <person name="Chen J."/>
            <person name="Kohler A."/>
            <person name="Krizsan K."/>
            <person name="Balestrini R."/>
            <person name="Da Silva C."/>
            <person name="Montanini B."/>
            <person name="Hainaut M."/>
            <person name="Levati E."/>
            <person name="Barry K.W."/>
            <person name="Belfiori B."/>
            <person name="Cichocki N."/>
            <person name="Clum A."/>
            <person name="Dockter R.B."/>
            <person name="Fauchery L."/>
            <person name="Guy J."/>
            <person name="Iotti M."/>
            <person name="Le Tacon F."/>
            <person name="Lindquist E.A."/>
            <person name="Lipzen A."/>
            <person name="Malagnac F."/>
            <person name="Mello A."/>
            <person name="Molinier V."/>
            <person name="Miyauchi S."/>
            <person name="Poulain J."/>
            <person name="Riccioni C."/>
            <person name="Rubini A."/>
            <person name="Sitrit Y."/>
            <person name="Splivallo R."/>
            <person name="Traeger S."/>
            <person name="Wang M."/>
            <person name="Zifcakova L."/>
            <person name="Wipf D."/>
            <person name="Zambonelli A."/>
            <person name="Paolocci F."/>
            <person name="Nowrousian M."/>
            <person name="Ottonello S."/>
            <person name="Baldrian P."/>
            <person name="Spatafora J.W."/>
            <person name="Henrissat B."/>
            <person name="Nagy L.G."/>
            <person name="Aury J.M."/>
            <person name="Wincker P."/>
            <person name="Grigoriev I.V."/>
            <person name="Bonfante P."/>
            <person name="Martin F.M."/>
        </authorList>
    </citation>
    <scope>NUCLEOTIDE SEQUENCE [LARGE SCALE GENOMIC DNA]</scope>
    <source>
        <strain evidence="2 3">120613-1</strain>
    </source>
</reference>
<dbReference type="AlphaFoldDB" id="A0A3N4JVD5"/>
<evidence type="ECO:0000256" key="1">
    <source>
        <dbReference type="SAM" id="MobiDB-lite"/>
    </source>
</evidence>
<name>A0A3N4JVD5_9PEZI</name>
<sequence>MVESLATCKKALEALKQIADVLCQSHPHQMSIIDDAAGDIVEGYSLSIECGEDNIIWTVKMGENCRFTSLMRSRTEIRPDDNPTQSSRDIFQIEKVWRGQVCHEILTLQSLGKLDKEWWKYPVTCSNDQNVRESEHYNYGPCKLELQNRAEAFARGQILAGVIYVTCSPITAGLSSEFSDSENKKVKEKENVDKGKGHNTNKDANDPSGPVELEETIPIKEPWLIQL</sequence>
<keyword evidence="3" id="KW-1185">Reference proteome</keyword>
<dbReference type="OrthoDB" id="5356990at2759"/>